<feature type="compositionally biased region" description="Polar residues" evidence="1">
    <location>
        <begin position="216"/>
        <end position="229"/>
    </location>
</feature>
<feature type="signal peptide" evidence="3">
    <location>
        <begin position="1"/>
        <end position="23"/>
    </location>
</feature>
<dbReference type="AlphaFoldDB" id="A0A091CT75"/>
<keyword evidence="3" id="KW-0732">Signal</keyword>
<evidence type="ECO:0000256" key="2">
    <source>
        <dbReference type="SAM" id="Phobius"/>
    </source>
</evidence>
<evidence type="ECO:0000256" key="1">
    <source>
        <dbReference type="SAM" id="MobiDB-lite"/>
    </source>
</evidence>
<feature type="region of interest" description="Disordered" evidence="1">
    <location>
        <begin position="205"/>
        <end position="233"/>
    </location>
</feature>
<dbReference type="eggNOG" id="ENOG502S9V5">
    <property type="taxonomic scope" value="Eukaryota"/>
</dbReference>
<accession>A0A091CT75</accession>
<feature type="transmembrane region" description="Helical" evidence="2">
    <location>
        <begin position="169"/>
        <end position="192"/>
    </location>
</feature>
<gene>
    <name evidence="4" type="ORF">H920_16001</name>
</gene>
<protein>
    <submittedName>
        <fullName evidence="4">Leucine-rich repeat-containing protein 25</fullName>
    </submittedName>
</protein>
<evidence type="ECO:0000313" key="5">
    <source>
        <dbReference type="Proteomes" id="UP000028990"/>
    </source>
</evidence>
<keyword evidence="2" id="KW-0812">Transmembrane</keyword>
<dbReference type="SUPFAM" id="SSF52058">
    <property type="entry name" value="L domain-like"/>
    <property type="match status" value="1"/>
</dbReference>
<evidence type="ECO:0000256" key="3">
    <source>
        <dbReference type="SAM" id="SignalP"/>
    </source>
</evidence>
<dbReference type="PANTHER" id="PTHR20878:SF0">
    <property type="entry name" value="LEUCINE-RICH REPEAT-CONTAINING PROTEIN 25"/>
    <property type="match status" value="1"/>
</dbReference>
<dbReference type="Gene3D" id="3.80.10.10">
    <property type="entry name" value="Ribonuclease Inhibitor"/>
    <property type="match status" value="1"/>
</dbReference>
<proteinExistence type="predicted"/>
<dbReference type="OrthoDB" id="9835318at2759"/>
<dbReference type="Proteomes" id="UP000028990">
    <property type="component" value="Unassembled WGS sequence"/>
</dbReference>
<dbReference type="PANTHER" id="PTHR20878">
    <property type="entry name" value="LEUCINE-RICH REPEAT CONTAINING PROTEIN 25"/>
    <property type="match status" value="1"/>
</dbReference>
<keyword evidence="5" id="KW-1185">Reference proteome</keyword>
<evidence type="ECO:0000313" key="4">
    <source>
        <dbReference type="EMBL" id="KFO22599.1"/>
    </source>
</evidence>
<name>A0A091CT75_FUKDA</name>
<sequence>MGAVLAWSLLLGPLLLLLQRLWGHELSCAVFPEDLDWSHEFNGSCLNLSGHVLRLPLDQPLRARNLQLLDLSGTGLRELPSPFLAPLRQLQVLSILHNRLDSLDTALATRCGLDLRADCGCVLGPWHRVWSDNCSGQEPPRCLHPATGTWQNLSTFLELSCVPGLSPGAIAGVVVGSVLLLAFVVASALLVWRCYGHRSANIQGPGKGWAPHEGSRPSSGVQPRYSSRGPSLKVPRVTLPGTTAPDYENIFVGGLTQLDHGAHLSEEGDFYMNYGGPSLDVQPVYGNLQASEQDDEYEISQH</sequence>
<organism evidence="4 5">
    <name type="scientific">Fukomys damarensis</name>
    <name type="common">Damaraland mole rat</name>
    <name type="synonym">Cryptomys damarensis</name>
    <dbReference type="NCBI Taxonomy" id="885580"/>
    <lineage>
        <taxon>Eukaryota</taxon>
        <taxon>Metazoa</taxon>
        <taxon>Chordata</taxon>
        <taxon>Craniata</taxon>
        <taxon>Vertebrata</taxon>
        <taxon>Euteleostomi</taxon>
        <taxon>Mammalia</taxon>
        <taxon>Eutheria</taxon>
        <taxon>Euarchontoglires</taxon>
        <taxon>Glires</taxon>
        <taxon>Rodentia</taxon>
        <taxon>Hystricomorpha</taxon>
        <taxon>Bathyergidae</taxon>
        <taxon>Fukomys</taxon>
    </lineage>
</organism>
<dbReference type="EMBL" id="KN123998">
    <property type="protein sequence ID" value="KFO22599.1"/>
    <property type="molecule type" value="Genomic_DNA"/>
</dbReference>
<feature type="chain" id="PRO_5001871174" evidence="3">
    <location>
        <begin position="24"/>
        <end position="302"/>
    </location>
</feature>
<reference evidence="4 5" key="1">
    <citation type="submission" date="2013-11" db="EMBL/GenBank/DDBJ databases">
        <title>The Damaraland mole rat (Fukomys damarensis) genome and evolution of African mole rats.</title>
        <authorList>
            <person name="Gladyshev V.N."/>
            <person name="Fang X."/>
        </authorList>
    </citation>
    <scope>NUCLEOTIDE SEQUENCE [LARGE SCALE GENOMIC DNA]</scope>
    <source>
        <tissue evidence="4">Liver</tissue>
    </source>
</reference>
<dbReference type="InterPro" id="IPR039243">
    <property type="entry name" value="LRRC25"/>
</dbReference>
<keyword evidence="2" id="KW-0472">Membrane</keyword>
<dbReference type="InterPro" id="IPR032675">
    <property type="entry name" value="LRR_dom_sf"/>
</dbReference>
<keyword evidence="2" id="KW-1133">Transmembrane helix</keyword>